<dbReference type="Proteomes" id="UP001418222">
    <property type="component" value="Unassembled WGS sequence"/>
</dbReference>
<gene>
    <name evidence="8" type="primary">CKX11</name>
    <name evidence="8" type="ORF">KSP39_PZI004469</name>
</gene>
<dbReference type="SUPFAM" id="SSF56176">
    <property type="entry name" value="FAD-binding/transporter-associated domain-like"/>
    <property type="match status" value="1"/>
</dbReference>
<dbReference type="InterPro" id="IPR016167">
    <property type="entry name" value="FAD-bd_PCMH_sub1"/>
</dbReference>
<evidence type="ECO:0000256" key="3">
    <source>
        <dbReference type="ARBA" id="ARBA00011928"/>
    </source>
</evidence>
<dbReference type="Pfam" id="PF01565">
    <property type="entry name" value="FAD_binding_4"/>
    <property type="match status" value="1"/>
</dbReference>
<dbReference type="Gene3D" id="3.30.465.10">
    <property type="match status" value="1"/>
</dbReference>
<accession>A0AAP0GD85</accession>
<dbReference type="Gene3D" id="3.40.462.10">
    <property type="entry name" value="FAD-linked oxidases, C-terminal domain"/>
    <property type="match status" value="1"/>
</dbReference>
<dbReference type="EMBL" id="JBBWWQ010000003">
    <property type="protein sequence ID" value="KAK8952213.1"/>
    <property type="molecule type" value="Genomic_DNA"/>
</dbReference>
<comment type="caution">
    <text evidence="8">The sequence shown here is derived from an EMBL/GenBank/DDBJ whole genome shotgun (WGS) entry which is preliminary data.</text>
</comment>
<keyword evidence="5" id="KW-0274">FAD</keyword>
<comment type="similarity">
    <text evidence="2">Belongs to the oxygen-dependent FAD-linked oxidoreductase family.</text>
</comment>
<evidence type="ECO:0000256" key="4">
    <source>
        <dbReference type="ARBA" id="ARBA00022630"/>
    </source>
</evidence>
<evidence type="ECO:0000313" key="9">
    <source>
        <dbReference type="Proteomes" id="UP001418222"/>
    </source>
</evidence>
<dbReference type="Pfam" id="PF09265">
    <property type="entry name" value="Cytokin-bind"/>
    <property type="match status" value="1"/>
</dbReference>
<dbReference type="SUPFAM" id="SSF55103">
    <property type="entry name" value="FAD-linked oxidases, C-terminal domain"/>
    <property type="match status" value="1"/>
</dbReference>
<dbReference type="InterPro" id="IPR015345">
    <property type="entry name" value="Cytokinin_DH_FAD/cytokin-bd"/>
</dbReference>
<keyword evidence="6" id="KW-0560">Oxidoreductase</keyword>
<dbReference type="GO" id="GO:0009690">
    <property type="term" value="P:cytokinin metabolic process"/>
    <property type="evidence" value="ECO:0007669"/>
    <property type="project" value="InterPro"/>
</dbReference>
<proteinExistence type="inferred from homology"/>
<dbReference type="AlphaFoldDB" id="A0AAP0GD85"/>
<evidence type="ECO:0000256" key="6">
    <source>
        <dbReference type="ARBA" id="ARBA00023002"/>
    </source>
</evidence>
<dbReference type="InterPro" id="IPR016166">
    <property type="entry name" value="FAD-bd_PCMH"/>
</dbReference>
<dbReference type="InterPro" id="IPR006094">
    <property type="entry name" value="Oxid_FAD_bind_N"/>
</dbReference>
<dbReference type="PROSITE" id="PS51387">
    <property type="entry name" value="FAD_PCMH"/>
    <property type="match status" value="1"/>
</dbReference>
<dbReference type="InterPro" id="IPR016164">
    <property type="entry name" value="FAD-linked_Oxase-like_C"/>
</dbReference>
<evidence type="ECO:0000256" key="5">
    <source>
        <dbReference type="ARBA" id="ARBA00022827"/>
    </source>
</evidence>
<dbReference type="InterPro" id="IPR016169">
    <property type="entry name" value="FAD-bd_PCMH_sub2"/>
</dbReference>
<dbReference type="InterPro" id="IPR016170">
    <property type="entry name" value="Cytok_DH_C_sf"/>
</dbReference>
<organism evidence="8 9">
    <name type="scientific">Platanthera zijinensis</name>
    <dbReference type="NCBI Taxonomy" id="2320716"/>
    <lineage>
        <taxon>Eukaryota</taxon>
        <taxon>Viridiplantae</taxon>
        <taxon>Streptophyta</taxon>
        <taxon>Embryophyta</taxon>
        <taxon>Tracheophyta</taxon>
        <taxon>Spermatophyta</taxon>
        <taxon>Magnoliopsida</taxon>
        <taxon>Liliopsida</taxon>
        <taxon>Asparagales</taxon>
        <taxon>Orchidaceae</taxon>
        <taxon>Orchidoideae</taxon>
        <taxon>Orchideae</taxon>
        <taxon>Orchidinae</taxon>
        <taxon>Platanthera</taxon>
    </lineage>
</organism>
<reference evidence="8 9" key="1">
    <citation type="journal article" date="2022" name="Nat. Plants">
        <title>Genomes of leafy and leafless Platanthera orchids illuminate the evolution of mycoheterotrophy.</title>
        <authorList>
            <person name="Li M.H."/>
            <person name="Liu K.W."/>
            <person name="Li Z."/>
            <person name="Lu H.C."/>
            <person name="Ye Q.L."/>
            <person name="Zhang D."/>
            <person name="Wang J.Y."/>
            <person name="Li Y.F."/>
            <person name="Zhong Z.M."/>
            <person name="Liu X."/>
            <person name="Yu X."/>
            <person name="Liu D.K."/>
            <person name="Tu X.D."/>
            <person name="Liu B."/>
            <person name="Hao Y."/>
            <person name="Liao X.Y."/>
            <person name="Jiang Y.T."/>
            <person name="Sun W.H."/>
            <person name="Chen J."/>
            <person name="Chen Y.Q."/>
            <person name="Ai Y."/>
            <person name="Zhai J.W."/>
            <person name="Wu S.S."/>
            <person name="Zhou Z."/>
            <person name="Hsiao Y.Y."/>
            <person name="Wu W.L."/>
            <person name="Chen Y.Y."/>
            <person name="Lin Y.F."/>
            <person name="Hsu J.L."/>
            <person name="Li C.Y."/>
            <person name="Wang Z.W."/>
            <person name="Zhao X."/>
            <person name="Zhong W.Y."/>
            <person name="Ma X.K."/>
            <person name="Ma L."/>
            <person name="Huang J."/>
            <person name="Chen G.Z."/>
            <person name="Huang M.Z."/>
            <person name="Huang L."/>
            <person name="Peng D.H."/>
            <person name="Luo Y.B."/>
            <person name="Zou S.Q."/>
            <person name="Chen S.P."/>
            <person name="Lan S."/>
            <person name="Tsai W.C."/>
            <person name="Van de Peer Y."/>
            <person name="Liu Z.J."/>
        </authorList>
    </citation>
    <scope>NUCLEOTIDE SEQUENCE [LARGE SCALE GENOMIC DNA]</scope>
    <source>
        <strain evidence="8">Lor287</strain>
    </source>
</reference>
<dbReference type="Gene3D" id="3.30.43.10">
    <property type="entry name" value="Uridine Diphospho-n-acetylenolpyruvylglucosamine Reductase, domain 2"/>
    <property type="match status" value="1"/>
</dbReference>
<sequence length="600" mass="64597">MACAHAPPVRARRLRAHVSTPRTRTTTVITTAVFDYLCRLQPPPPPPTTFAASCCRRHRTTYPVYTTLVTHLGGFRPNPSIQSSSAAAAAAAAAAAMLAYLENPHCGTAASSGDDIRVNLGDSKPADLEAYGRDFGGMLTSVPAAVIQPSDADEVAGAIRFARANGLTVAARGNGHSIHGQAGAAGGLVLDMRALAGPLELAGGSVAEVPAGALWAEVLEWAVAEHGMAPPSWTDYLGLTVGGTLSNAGVSGQAFRHGPQVANVARLEVVTGDGERRLCSPDSGDADLFFAVLGGLGQFGVITRVWIPLLPAPDARNVVGGRVALRPGVGSEKKCDEGILCSTRWKGLGGFHVVERNVVGIRLGGRRQSTQDGLSKKVKWIRVVYNDFSRYKTDAESLVRREGPDSFDYVEGFAFVNSDNPVDGYGSVPLDPERQTFDPARVPPGSGPLLYCLELALHYRHVDDKVDQRAAQMLRPLCYIKDLEFSAHVAYVDFLTRVKHSEAEARANGSWHAPHPWLNLFVSACDIVDFDRQVFRKILCRGVGGPMLVYPMLRRNQWAAHFGETGWKRFVDRKGRYDPAGILSPGQRIFSPEAPPTQRP</sequence>
<dbReference type="EC" id="1.5.99.12" evidence="3"/>
<keyword evidence="9" id="KW-1185">Reference proteome</keyword>
<comment type="cofactor">
    <cofactor evidence="1">
        <name>FAD</name>
        <dbReference type="ChEBI" id="CHEBI:57692"/>
    </cofactor>
</comment>
<dbReference type="PANTHER" id="PTHR13878">
    <property type="entry name" value="GULONOLACTONE OXIDASE"/>
    <property type="match status" value="1"/>
</dbReference>
<protein>
    <recommendedName>
        <fullName evidence="3">cytokinin dehydrogenase</fullName>
        <ecNumber evidence="3">1.5.99.12</ecNumber>
    </recommendedName>
</protein>
<dbReference type="GO" id="GO:0071949">
    <property type="term" value="F:FAD binding"/>
    <property type="evidence" value="ECO:0007669"/>
    <property type="project" value="InterPro"/>
</dbReference>
<evidence type="ECO:0000256" key="2">
    <source>
        <dbReference type="ARBA" id="ARBA00005466"/>
    </source>
</evidence>
<feature type="domain" description="FAD-binding PCMH-type" evidence="7">
    <location>
        <begin position="139"/>
        <end position="312"/>
    </location>
</feature>
<evidence type="ECO:0000313" key="8">
    <source>
        <dbReference type="EMBL" id="KAK8952213.1"/>
    </source>
</evidence>
<evidence type="ECO:0000256" key="1">
    <source>
        <dbReference type="ARBA" id="ARBA00001974"/>
    </source>
</evidence>
<evidence type="ECO:0000259" key="7">
    <source>
        <dbReference type="PROSITE" id="PS51387"/>
    </source>
</evidence>
<dbReference type="InterPro" id="IPR036318">
    <property type="entry name" value="FAD-bd_PCMH-like_sf"/>
</dbReference>
<keyword evidence="4" id="KW-0285">Flavoprotein</keyword>
<dbReference type="GO" id="GO:0019139">
    <property type="term" value="F:cytokinin dehydrogenase activity"/>
    <property type="evidence" value="ECO:0007669"/>
    <property type="project" value="UniProtKB-EC"/>
</dbReference>
<dbReference type="PANTHER" id="PTHR13878:SF112">
    <property type="entry name" value="CYTOKININ DEHYDROGENASE 7"/>
    <property type="match status" value="1"/>
</dbReference>
<name>A0AAP0GD85_9ASPA</name>
<dbReference type="InterPro" id="IPR050432">
    <property type="entry name" value="FAD-linked_Oxidoreductases_BP"/>
</dbReference>